<dbReference type="PANTHER" id="PTHR43795:SF39">
    <property type="entry name" value="AMINOTRANSFERASE CLASS I_CLASSII DOMAIN-CONTAINING PROTEIN"/>
    <property type="match status" value="1"/>
</dbReference>
<keyword evidence="2" id="KW-0663">Pyridoxal phosphate</keyword>
<keyword evidence="4" id="KW-0808">Transferase</keyword>
<name>A0A6A6SMH9_9PLEO</name>
<reference evidence="4" key="1">
    <citation type="journal article" date="2020" name="Stud. Mycol.">
        <title>101 Dothideomycetes genomes: a test case for predicting lifestyles and emergence of pathogens.</title>
        <authorList>
            <person name="Haridas S."/>
            <person name="Albert R."/>
            <person name="Binder M."/>
            <person name="Bloem J."/>
            <person name="Labutti K."/>
            <person name="Salamov A."/>
            <person name="Andreopoulos B."/>
            <person name="Baker S."/>
            <person name="Barry K."/>
            <person name="Bills G."/>
            <person name="Bluhm B."/>
            <person name="Cannon C."/>
            <person name="Castanera R."/>
            <person name="Culley D."/>
            <person name="Daum C."/>
            <person name="Ezra D."/>
            <person name="Gonzalez J."/>
            <person name="Henrissat B."/>
            <person name="Kuo A."/>
            <person name="Liang C."/>
            <person name="Lipzen A."/>
            <person name="Lutzoni F."/>
            <person name="Magnuson J."/>
            <person name="Mondo S."/>
            <person name="Nolan M."/>
            <person name="Ohm R."/>
            <person name="Pangilinan J."/>
            <person name="Park H.-J."/>
            <person name="Ramirez L."/>
            <person name="Alfaro M."/>
            <person name="Sun H."/>
            <person name="Tritt A."/>
            <person name="Yoshinaga Y."/>
            <person name="Zwiers L.-H."/>
            <person name="Turgeon B."/>
            <person name="Goodwin S."/>
            <person name="Spatafora J."/>
            <person name="Crous P."/>
            <person name="Grigoriev I."/>
        </authorList>
    </citation>
    <scope>NUCLEOTIDE SEQUENCE</scope>
    <source>
        <strain evidence="4">CBS 122681</strain>
    </source>
</reference>
<evidence type="ECO:0000313" key="4">
    <source>
        <dbReference type="EMBL" id="KAF2648919.1"/>
    </source>
</evidence>
<dbReference type="OrthoDB" id="7042322at2759"/>
<proteinExistence type="inferred from homology"/>
<protein>
    <submittedName>
        <fullName evidence="4">PLP-dependent transferase</fullName>
    </submittedName>
</protein>
<evidence type="ECO:0000256" key="1">
    <source>
        <dbReference type="ARBA" id="ARBA00007441"/>
    </source>
</evidence>
<dbReference type="PRINTS" id="PR00753">
    <property type="entry name" value="ACCSYNTHASE"/>
</dbReference>
<dbReference type="PANTHER" id="PTHR43795">
    <property type="entry name" value="BIFUNCTIONAL ASPARTATE AMINOTRANSFERASE AND GLUTAMATE/ASPARTATE-PREPHENATE AMINOTRANSFERASE-RELATED"/>
    <property type="match status" value="1"/>
</dbReference>
<dbReference type="GO" id="GO:0008483">
    <property type="term" value="F:transaminase activity"/>
    <property type="evidence" value="ECO:0007669"/>
    <property type="project" value="TreeGrafter"/>
</dbReference>
<accession>A0A6A6SMH9</accession>
<keyword evidence="5" id="KW-1185">Reference proteome</keyword>
<evidence type="ECO:0000313" key="5">
    <source>
        <dbReference type="Proteomes" id="UP000799324"/>
    </source>
</evidence>
<dbReference type="Gene3D" id="3.90.1150.10">
    <property type="entry name" value="Aspartate Aminotransferase, domain 1"/>
    <property type="match status" value="1"/>
</dbReference>
<dbReference type="Gene3D" id="3.40.640.10">
    <property type="entry name" value="Type I PLP-dependent aspartate aminotransferase-like (Major domain)"/>
    <property type="match status" value="1"/>
</dbReference>
<dbReference type="InterPro" id="IPR015421">
    <property type="entry name" value="PyrdxlP-dep_Trfase_major"/>
</dbReference>
<dbReference type="GO" id="GO:0030170">
    <property type="term" value="F:pyridoxal phosphate binding"/>
    <property type="evidence" value="ECO:0007669"/>
    <property type="project" value="InterPro"/>
</dbReference>
<gene>
    <name evidence="4" type="ORF">K491DRAFT_611804</name>
</gene>
<dbReference type="Pfam" id="PF00155">
    <property type="entry name" value="Aminotran_1_2"/>
    <property type="match status" value="1"/>
</dbReference>
<evidence type="ECO:0000259" key="3">
    <source>
        <dbReference type="Pfam" id="PF00155"/>
    </source>
</evidence>
<evidence type="ECO:0000256" key="2">
    <source>
        <dbReference type="ARBA" id="ARBA00022898"/>
    </source>
</evidence>
<dbReference type="CDD" id="cd00609">
    <property type="entry name" value="AAT_like"/>
    <property type="match status" value="1"/>
</dbReference>
<organism evidence="4 5">
    <name type="scientific">Lophiostoma macrostomum CBS 122681</name>
    <dbReference type="NCBI Taxonomy" id="1314788"/>
    <lineage>
        <taxon>Eukaryota</taxon>
        <taxon>Fungi</taxon>
        <taxon>Dikarya</taxon>
        <taxon>Ascomycota</taxon>
        <taxon>Pezizomycotina</taxon>
        <taxon>Dothideomycetes</taxon>
        <taxon>Pleosporomycetidae</taxon>
        <taxon>Pleosporales</taxon>
        <taxon>Lophiostomataceae</taxon>
        <taxon>Lophiostoma</taxon>
    </lineage>
</organism>
<dbReference type="InterPro" id="IPR015424">
    <property type="entry name" value="PyrdxlP-dep_Trfase"/>
</dbReference>
<dbReference type="SUPFAM" id="SSF53383">
    <property type="entry name" value="PLP-dependent transferases"/>
    <property type="match status" value="1"/>
</dbReference>
<dbReference type="Proteomes" id="UP000799324">
    <property type="component" value="Unassembled WGS sequence"/>
</dbReference>
<dbReference type="PROSITE" id="PS00105">
    <property type="entry name" value="AA_TRANSFER_CLASS_1"/>
    <property type="match status" value="1"/>
</dbReference>
<dbReference type="AlphaFoldDB" id="A0A6A6SMH9"/>
<dbReference type="EMBL" id="MU004515">
    <property type="protein sequence ID" value="KAF2648919.1"/>
    <property type="molecule type" value="Genomic_DNA"/>
</dbReference>
<dbReference type="InterPro" id="IPR004839">
    <property type="entry name" value="Aminotransferase_I/II_large"/>
</dbReference>
<sequence>MQALSTRVQKTASELDVPWRFVTAGPAGKYDPDNNPSGVVTQLTSAENHLVQQELTTFVNEVHTAGGSRLPAALAVHLNEFWKPHTPLIGSDIRITSSATALHEILGFSLLNPGQGILTSRPYYGRFEIDFGFKAGVKIVPVNTASEECFLPSVVNDFESALQESNANGIGIRAILITNPHNPLGRCYPKQTLIDLMKFCQKHQIHFLSDEIYSLTVFDSAEPNTYPFTSVLSIEPVIDPDLLHVIYGMAKDYGAPGFRIGALITRSKALHKAFTSIVRFHNPSGLSVAYATAMLEDRQWCRSFLELSRERIRDAYRYITTELNRIGLEYLPGSNAGLYVWVDMSRFLGNNVGSSNERREQELSERALRHGILLQPGEEHDLKAGWYRLVYTTERRVLEEGLRR</sequence>
<dbReference type="InterPro" id="IPR015422">
    <property type="entry name" value="PyrdxlP-dep_Trfase_small"/>
</dbReference>
<comment type="similarity">
    <text evidence="1">Belongs to the class-I pyridoxal-phosphate-dependent aminotransferase family.</text>
</comment>
<dbReference type="InterPro" id="IPR050478">
    <property type="entry name" value="Ethylene_sulfur-biosynth"/>
</dbReference>
<dbReference type="GO" id="GO:0006520">
    <property type="term" value="P:amino acid metabolic process"/>
    <property type="evidence" value="ECO:0007669"/>
    <property type="project" value="TreeGrafter"/>
</dbReference>
<dbReference type="InterPro" id="IPR004838">
    <property type="entry name" value="NHTrfase_class1_PyrdxlP-BS"/>
</dbReference>
<feature type="domain" description="Aminotransferase class I/classII large" evidence="3">
    <location>
        <begin position="62"/>
        <end position="402"/>
    </location>
</feature>